<reference evidence="1" key="1">
    <citation type="submission" date="2020-08" db="EMBL/GenBank/DDBJ databases">
        <title>Multicomponent nature underlies the extraordinary mechanical properties of spider dragline silk.</title>
        <authorList>
            <person name="Kono N."/>
            <person name="Nakamura H."/>
            <person name="Mori M."/>
            <person name="Yoshida Y."/>
            <person name="Ohtoshi R."/>
            <person name="Malay A.D."/>
            <person name="Moran D.A.P."/>
            <person name="Tomita M."/>
            <person name="Numata K."/>
            <person name="Arakawa K."/>
        </authorList>
    </citation>
    <scope>NUCLEOTIDE SEQUENCE</scope>
</reference>
<dbReference type="Proteomes" id="UP000887013">
    <property type="component" value="Unassembled WGS sequence"/>
</dbReference>
<dbReference type="EMBL" id="BMAW01071345">
    <property type="protein sequence ID" value="GFT77739.1"/>
    <property type="molecule type" value="Genomic_DNA"/>
</dbReference>
<name>A0A8X6PQ15_NEPPI</name>
<evidence type="ECO:0000313" key="2">
    <source>
        <dbReference type="Proteomes" id="UP000887013"/>
    </source>
</evidence>
<comment type="caution">
    <text evidence="1">The sequence shown here is derived from an EMBL/GenBank/DDBJ whole genome shotgun (WGS) entry which is preliminary data.</text>
</comment>
<proteinExistence type="predicted"/>
<protein>
    <submittedName>
        <fullName evidence="1">Uncharacterized protein</fullName>
    </submittedName>
</protein>
<dbReference type="AlphaFoldDB" id="A0A8X6PQ15"/>
<organism evidence="1 2">
    <name type="scientific">Nephila pilipes</name>
    <name type="common">Giant wood spider</name>
    <name type="synonym">Nephila maculata</name>
    <dbReference type="NCBI Taxonomy" id="299642"/>
    <lineage>
        <taxon>Eukaryota</taxon>
        <taxon>Metazoa</taxon>
        <taxon>Ecdysozoa</taxon>
        <taxon>Arthropoda</taxon>
        <taxon>Chelicerata</taxon>
        <taxon>Arachnida</taxon>
        <taxon>Araneae</taxon>
        <taxon>Araneomorphae</taxon>
        <taxon>Entelegynae</taxon>
        <taxon>Araneoidea</taxon>
        <taxon>Nephilidae</taxon>
        <taxon>Nephila</taxon>
    </lineage>
</organism>
<evidence type="ECO:0000313" key="1">
    <source>
        <dbReference type="EMBL" id="GFT77739.1"/>
    </source>
</evidence>
<gene>
    <name evidence="1" type="ORF">NPIL_344141</name>
</gene>
<keyword evidence="2" id="KW-1185">Reference proteome</keyword>
<sequence>MLRCTSKTLDQLVLYSDPNRNSYSLSRGVLKLVETTYSGPYKVVKRTPKVCTLKIDDKQHTVSIDHLKPCLFVSGRSYYDPPGFRNWFEKIWNADESDIDNSDFENDENDDDVQDFSFASLDLQYDSSFEEEKK</sequence>
<accession>A0A8X6PQ15</accession>